<sequence>MLLSKALALLPHVKPRLAKQTLEHFENDFFNEYYDASKRNEAWAQSYVRADGTPIPKPSDPRRREPSPGMFITPSDLYECSKGFGNNRVTPTGASLLIRMYEAGLFELRKKKAGLGDPVELRAYANSLPEILEAMRKDEEARQARALLIDQPERITEQDFTYSLLNSVFIRHHGLQGGSIQMRIGGLLVTKSVFIYWSNSGKSHDSDVIFSWVSADGAAQKIQKESLYANNRHNDPDRNWGLGRE</sequence>
<accession>A0A7X5BV53</accession>
<protein>
    <submittedName>
        <fullName evidence="2">Uncharacterized protein</fullName>
    </submittedName>
</protein>
<evidence type="ECO:0000313" key="2">
    <source>
        <dbReference type="EMBL" id="NBC45075.1"/>
    </source>
</evidence>
<comment type="caution">
    <text evidence="2">The sequence shown here is derived from an EMBL/GenBank/DDBJ whole genome shotgun (WGS) entry which is preliminary data.</text>
</comment>
<gene>
    <name evidence="2" type="ORF">GTZ93_35280</name>
</gene>
<feature type="region of interest" description="Disordered" evidence="1">
    <location>
        <begin position="49"/>
        <end position="69"/>
    </location>
</feature>
<organism evidence="2 3">
    <name type="scientific">Corallococcus exiguus</name>
    <dbReference type="NCBI Taxonomy" id="83462"/>
    <lineage>
        <taxon>Bacteria</taxon>
        <taxon>Pseudomonadati</taxon>
        <taxon>Myxococcota</taxon>
        <taxon>Myxococcia</taxon>
        <taxon>Myxococcales</taxon>
        <taxon>Cystobacterineae</taxon>
        <taxon>Myxococcaceae</taxon>
        <taxon>Corallococcus</taxon>
    </lineage>
</organism>
<name>A0A7X5BV53_9BACT</name>
<dbReference type="Proteomes" id="UP000537825">
    <property type="component" value="Unassembled WGS sequence"/>
</dbReference>
<dbReference type="EMBL" id="JAAAPK010000012">
    <property type="protein sequence ID" value="NBC45075.1"/>
    <property type="molecule type" value="Genomic_DNA"/>
</dbReference>
<dbReference type="AlphaFoldDB" id="A0A7X5BV53"/>
<reference evidence="2 3" key="1">
    <citation type="submission" date="2020-01" db="EMBL/GenBank/DDBJ databases">
        <title>The draft genome sequence of Corallococcus exiguus DSM 14696.</title>
        <authorList>
            <person name="Zhang X."/>
            <person name="Zhu H."/>
        </authorList>
    </citation>
    <scope>NUCLEOTIDE SEQUENCE [LARGE SCALE GENOMIC DNA]</scope>
    <source>
        <strain evidence="2 3">DSM 14696</strain>
    </source>
</reference>
<dbReference type="RefSeq" id="WP_139917486.1">
    <property type="nucleotide sequence ID" value="NZ_CBCSLE010000042.1"/>
</dbReference>
<evidence type="ECO:0000256" key="1">
    <source>
        <dbReference type="SAM" id="MobiDB-lite"/>
    </source>
</evidence>
<proteinExistence type="predicted"/>
<keyword evidence="3" id="KW-1185">Reference proteome</keyword>
<evidence type="ECO:0000313" key="3">
    <source>
        <dbReference type="Proteomes" id="UP000537825"/>
    </source>
</evidence>